<keyword evidence="5" id="KW-1185">Reference proteome</keyword>
<gene>
    <name evidence="4" type="ORF">OLMES_1145</name>
</gene>
<dbReference type="EMBL" id="CP021425">
    <property type="protein sequence ID" value="ARU55230.1"/>
    <property type="molecule type" value="Genomic_DNA"/>
</dbReference>
<dbReference type="AlphaFoldDB" id="A0A1Y0I4R9"/>
<organism evidence="4 5">
    <name type="scientific">Oleiphilus messinensis</name>
    <dbReference type="NCBI Taxonomy" id="141451"/>
    <lineage>
        <taxon>Bacteria</taxon>
        <taxon>Pseudomonadati</taxon>
        <taxon>Pseudomonadota</taxon>
        <taxon>Gammaproteobacteria</taxon>
        <taxon>Oceanospirillales</taxon>
        <taxon>Oleiphilaceae</taxon>
        <taxon>Oleiphilus</taxon>
    </lineage>
</organism>
<dbReference type="CDD" id="cd07043">
    <property type="entry name" value="STAS_anti-anti-sigma_factors"/>
    <property type="match status" value="1"/>
</dbReference>
<dbReference type="GO" id="GO:0043856">
    <property type="term" value="F:anti-sigma factor antagonist activity"/>
    <property type="evidence" value="ECO:0007669"/>
    <property type="project" value="InterPro"/>
</dbReference>
<name>A0A1Y0I4R9_9GAMM</name>
<evidence type="ECO:0000313" key="4">
    <source>
        <dbReference type="EMBL" id="ARU55230.1"/>
    </source>
</evidence>
<dbReference type="Pfam" id="PF01740">
    <property type="entry name" value="STAS"/>
    <property type="match status" value="1"/>
</dbReference>
<dbReference type="Proteomes" id="UP000196027">
    <property type="component" value="Chromosome"/>
</dbReference>
<evidence type="ECO:0000256" key="2">
    <source>
        <dbReference type="RuleBase" id="RU003749"/>
    </source>
</evidence>
<dbReference type="NCBIfam" id="TIGR00377">
    <property type="entry name" value="ant_ant_sig"/>
    <property type="match status" value="1"/>
</dbReference>
<sequence>MSMKEHSLNGFKAISLAGDFDAHTVEQTRTEFANLVEADSENLVFDMADVTFIDSSGIGALVFLFKRLSVEKRTMCLVGLSGQPARLISLLRIDQVIETHDSMSHFLKQSDKQFTQPATVGS</sequence>
<evidence type="ECO:0000313" key="5">
    <source>
        <dbReference type="Proteomes" id="UP000196027"/>
    </source>
</evidence>
<dbReference type="PANTHER" id="PTHR33495">
    <property type="entry name" value="ANTI-SIGMA FACTOR ANTAGONIST TM_1081-RELATED-RELATED"/>
    <property type="match status" value="1"/>
</dbReference>
<dbReference type="KEGG" id="ome:OLMES_1145"/>
<dbReference type="InterPro" id="IPR002645">
    <property type="entry name" value="STAS_dom"/>
</dbReference>
<dbReference type="InterPro" id="IPR003658">
    <property type="entry name" value="Anti-sigma_ant"/>
</dbReference>
<dbReference type="SUPFAM" id="SSF52091">
    <property type="entry name" value="SpoIIaa-like"/>
    <property type="match status" value="1"/>
</dbReference>
<evidence type="ECO:0000256" key="1">
    <source>
        <dbReference type="ARBA" id="ARBA00009013"/>
    </source>
</evidence>
<accession>A0A1Y0I4R9</accession>
<evidence type="ECO:0000259" key="3">
    <source>
        <dbReference type="PROSITE" id="PS50801"/>
    </source>
</evidence>
<dbReference type="Gene3D" id="3.30.750.24">
    <property type="entry name" value="STAS domain"/>
    <property type="match status" value="1"/>
</dbReference>
<comment type="similarity">
    <text evidence="1 2">Belongs to the anti-sigma-factor antagonist family.</text>
</comment>
<dbReference type="PROSITE" id="PS50801">
    <property type="entry name" value="STAS"/>
    <property type="match status" value="1"/>
</dbReference>
<dbReference type="RefSeq" id="WP_087460357.1">
    <property type="nucleotide sequence ID" value="NZ_CP021425.1"/>
</dbReference>
<dbReference type="PANTHER" id="PTHR33495:SF2">
    <property type="entry name" value="ANTI-SIGMA FACTOR ANTAGONIST TM_1081-RELATED"/>
    <property type="match status" value="1"/>
</dbReference>
<feature type="domain" description="STAS" evidence="3">
    <location>
        <begin position="1"/>
        <end position="110"/>
    </location>
</feature>
<protein>
    <recommendedName>
        <fullName evidence="2">Anti-sigma factor antagonist</fullName>
    </recommendedName>
</protein>
<dbReference type="InterPro" id="IPR036513">
    <property type="entry name" value="STAS_dom_sf"/>
</dbReference>
<proteinExistence type="inferred from homology"/>
<reference evidence="4 5" key="1">
    <citation type="submission" date="2017-05" db="EMBL/GenBank/DDBJ databases">
        <title>Genomic insights into alkan degradation activity of Oleiphilus messinensis.</title>
        <authorList>
            <person name="Kozyavkin S.A."/>
            <person name="Slesarev A.I."/>
            <person name="Golyshin P.N."/>
            <person name="Korzhenkov A."/>
            <person name="Golyshina O.N."/>
            <person name="Toshchakov S.V."/>
        </authorList>
    </citation>
    <scope>NUCLEOTIDE SEQUENCE [LARGE SCALE GENOMIC DNA]</scope>
    <source>
        <strain evidence="4 5">ME102</strain>
    </source>
</reference>